<dbReference type="InterPro" id="IPR058248">
    <property type="entry name" value="Lxx211020-like"/>
</dbReference>
<dbReference type="InterPro" id="IPR007410">
    <property type="entry name" value="LpqE-like"/>
</dbReference>
<proteinExistence type="predicted"/>
<dbReference type="PANTHER" id="PTHR36302">
    <property type="entry name" value="BLR7088 PROTEIN"/>
    <property type="match status" value="1"/>
</dbReference>
<dbReference type="AlphaFoldDB" id="A0AAJ1U6Q3"/>
<dbReference type="SUPFAM" id="SSF110087">
    <property type="entry name" value="DR1885-like metal-binding protein"/>
    <property type="match status" value="1"/>
</dbReference>
<gene>
    <name evidence="3" type="ORF">QE405_003542</name>
</gene>
<feature type="chain" id="PRO_5042509674" evidence="2">
    <location>
        <begin position="31"/>
        <end position="215"/>
    </location>
</feature>
<sequence length="215" mass="21576">MKLNQTPTLRARTALVGGAAALALVLSACGSDSSGDATGSSSADASAGAPDAADAADTAALSVTDPWVKATDDDMTAMFGTIVNDTDADITVVGATSDVAGTVELHEVVAGDGGAMLMQPKEGGFTVPAGGTHALEAGGDHVMLMDLTGPLEAGQDVTVTLELADGSTQDVTAVVKPFTGADEEYAGGMDMGDEDMDHGDHEDMDHGDHDHSEDQ</sequence>
<dbReference type="Pfam" id="PF04314">
    <property type="entry name" value="PCuAC"/>
    <property type="match status" value="1"/>
</dbReference>
<evidence type="ECO:0000256" key="2">
    <source>
        <dbReference type="SAM" id="SignalP"/>
    </source>
</evidence>
<comment type="caution">
    <text evidence="3">The sequence shown here is derived from an EMBL/GenBank/DDBJ whole genome shotgun (WGS) entry which is preliminary data.</text>
</comment>
<feature type="compositionally biased region" description="Basic and acidic residues" evidence="1">
    <location>
        <begin position="198"/>
        <end position="215"/>
    </location>
</feature>
<accession>A0AAJ1U6Q3</accession>
<dbReference type="PROSITE" id="PS51257">
    <property type="entry name" value="PROKAR_LIPOPROTEIN"/>
    <property type="match status" value="1"/>
</dbReference>
<dbReference type="InterPro" id="IPR036182">
    <property type="entry name" value="PCuAC_sf"/>
</dbReference>
<feature type="region of interest" description="Disordered" evidence="1">
    <location>
        <begin position="183"/>
        <end position="215"/>
    </location>
</feature>
<feature type="compositionally biased region" description="Acidic residues" evidence="1">
    <location>
        <begin position="183"/>
        <end position="197"/>
    </location>
</feature>
<evidence type="ECO:0000313" key="3">
    <source>
        <dbReference type="EMBL" id="MDQ1106258.1"/>
    </source>
</evidence>
<feature type="signal peptide" evidence="2">
    <location>
        <begin position="1"/>
        <end position="30"/>
    </location>
</feature>
<dbReference type="PANTHER" id="PTHR36302:SF1">
    <property type="entry name" value="COPPER CHAPERONE PCU(A)C"/>
    <property type="match status" value="1"/>
</dbReference>
<dbReference type="RefSeq" id="WP_307203220.1">
    <property type="nucleotide sequence ID" value="NZ_JAUTAN010000001.1"/>
</dbReference>
<dbReference type="EMBL" id="JAUTAN010000001">
    <property type="protein sequence ID" value="MDQ1106258.1"/>
    <property type="molecule type" value="Genomic_DNA"/>
</dbReference>
<protein>
    <submittedName>
        <fullName evidence="3">Copper(I)-binding protein</fullName>
    </submittedName>
</protein>
<reference evidence="3" key="1">
    <citation type="submission" date="2023-07" db="EMBL/GenBank/DDBJ databases">
        <title>Functional and genomic diversity of the sorghum phyllosphere microbiome.</title>
        <authorList>
            <person name="Shade A."/>
        </authorList>
    </citation>
    <scope>NUCLEOTIDE SEQUENCE</scope>
    <source>
        <strain evidence="3">SORGH_AS_1067</strain>
    </source>
</reference>
<name>A0AAJ1U6Q3_9ACTN</name>
<evidence type="ECO:0000256" key="1">
    <source>
        <dbReference type="SAM" id="MobiDB-lite"/>
    </source>
</evidence>
<keyword evidence="2" id="KW-0732">Signal</keyword>
<organism evidence="3 4">
    <name type="scientific">Nocardioides zeae</name>
    <dbReference type="NCBI Taxonomy" id="1457234"/>
    <lineage>
        <taxon>Bacteria</taxon>
        <taxon>Bacillati</taxon>
        <taxon>Actinomycetota</taxon>
        <taxon>Actinomycetes</taxon>
        <taxon>Propionibacteriales</taxon>
        <taxon>Nocardioidaceae</taxon>
        <taxon>Nocardioides</taxon>
    </lineage>
</organism>
<dbReference type="Gene3D" id="2.60.40.1890">
    <property type="entry name" value="PCu(A)C copper chaperone"/>
    <property type="match status" value="1"/>
</dbReference>
<dbReference type="Proteomes" id="UP001239215">
    <property type="component" value="Unassembled WGS sequence"/>
</dbReference>
<evidence type="ECO:0000313" key="4">
    <source>
        <dbReference type="Proteomes" id="UP001239215"/>
    </source>
</evidence>